<dbReference type="InterPro" id="IPR036259">
    <property type="entry name" value="MFS_trans_sf"/>
</dbReference>
<dbReference type="Pfam" id="PF07690">
    <property type="entry name" value="MFS_1"/>
    <property type="match status" value="1"/>
</dbReference>
<feature type="transmembrane region" description="Helical" evidence="1">
    <location>
        <begin position="50"/>
        <end position="68"/>
    </location>
</feature>
<proteinExistence type="predicted"/>
<feature type="domain" description="Major facilitator superfamily (MFS) profile" evidence="2">
    <location>
        <begin position="1"/>
        <end position="153"/>
    </location>
</feature>
<dbReference type="EMBL" id="VSSQ01068572">
    <property type="protein sequence ID" value="MPN20740.1"/>
    <property type="molecule type" value="Genomic_DNA"/>
</dbReference>
<evidence type="ECO:0000256" key="1">
    <source>
        <dbReference type="SAM" id="Phobius"/>
    </source>
</evidence>
<dbReference type="InterPro" id="IPR020846">
    <property type="entry name" value="MFS_dom"/>
</dbReference>
<reference evidence="3" key="1">
    <citation type="submission" date="2019-08" db="EMBL/GenBank/DDBJ databases">
        <authorList>
            <person name="Kucharzyk K."/>
            <person name="Murdoch R.W."/>
            <person name="Higgins S."/>
            <person name="Loffler F."/>
        </authorList>
    </citation>
    <scope>NUCLEOTIDE SEQUENCE</scope>
</reference>
<keyword evidence="1" id="KW-0812">Transmembrane</keyword>
<dbReference type="AlphaFoldDB" id="A0A645G497"/>
<evidence type="ECO:0000259" key="2">
    <source>
        <dbReference type="PROSITE" id="PS50850"/>
    </source>
</evidence>
<keyword evidence="1" id="KW-1133">Transmembrane helix</keyword>
<feature type="transmembrane region" description="Helical" evidence="1">
    <location>
        <begin position="80"/>
        <end position="100"/>
    </location>
</feature>
<keyword evidence="1" id="KW-0472">Membrane</keyword>
<dbReference type="InterPro" id="IPR011701">
    <property type="entry name" value="MFS"/>
</dbReference>
<feature type="transmembrane region" description="Helical" evidence="1">
    <location>
        <begin position="120"/>
        <end position="139"/>
    </location>
</feature>
<name>A0A645G497_9ZZZZ</name>
<feature type="transmembrane region" description="Helical" evidence="1">
    <location>
        <begin position="21"/>
        <end position="38"/>
    </location>
</feature>
<organism evidence="3">
    <name type="scientific">bioreactor metagenome</name>
    <dbReference type="NCBI Taxonomy" id="1076179"/>
    <lineage>
        <taxon>unclassified sequences</taxon>
        <taxon>metagenomes</taxon>
        <taxon>ecological metagenomes</taxon>
    </lineage>
</organism>
<comment type="caution">
    <text evidence="3">The sequence shown here is derived from an EMBL/GenBank/DDBJ whole genome shotgun (WGS) entry which is preliminary data.</text>
</comment>
<dbReference type="PROSITE" id="PS50850">
    <property type="entry name" value="MFS"/>
    <property type="match status" value="1"/>
</dbReference>
<evidence type="ECO:0000313" key="3">
    <source>
        <dbReference type="EMBL" id="MPN20740.1"/>
    </source>
</evidence>
<accession>A0A645G497</accession>
<gene>
    <name evidence="3" type="ORF">SDC9_168119</name>
</gene>
<dbReference type="GO" id="GO:0022857">
    <property type="term" value="F:transmembrane transporter activity"/>
    <property type="evidence" value="ECO:0007669"/>
    <property type="project" value="InterPro"/>
</dbReference>
<dbReference type="SUPFAM" id="SSF103473">
    <property type="entry name" value="MFS general substrate transporter"/>
    <property type="match status" value="1"/>
</dbReference>
<protein>
    <recommendedName>
        <fullName evidence="2">Major facilitator superfamily (MFS) profile domain-containing protein</fullName>
    </recommendedName>
</protein>
<dbReference type="Gene3D" id="1.20.1250.20">
    <property type="entry name" value="MFS general substrate transporter like domains"/>
    <property type="match status" value="1"/>
</dbReference>
<sequence>MLGSLFSGWFSDKVGRRRWPMFLLVSLNIATWGILVFYNGGHPPIWLLKPLYFVMGVSTTAYVMSWALARELAPSRFTGIAISLMNTGCFLSIGLFTTLIGKILDRYAGILDSIPLFQRALLPCFVAVVLSFICIFFIPETKCINIYEKNCAG</sequence>